<reference evidence="1 2" key="1">
    <citation type="journal article" date="2018" name="Int. J. Syst. Evol. Microbiol.">
        <title>Adhaeribacter swui sp. nov., isolated from wet mud.</title>
        <authorList>
            <person name="Kim D.U."/>
            <person name="Kim K.W."/>
            <person name="Kang M.S."/>
            <person name="Kim J.Y."/>
            <person name="Jang J.H."/>
            <person name="Kim M.K."/>
        </authorList>
    </citation>
    <scope>NUCLEOTIDE SEQUENCE [LARGE SCALE GENOMIC DNA]</scope>
    <source>
        <strain evidence="1 2">KCTC 52873</strain>
    </source>
</reference>
<evidence type="ECO:0000313" key="2">
    <source>
        <dbReference type="Proteomes" id="UP000515237"/>
    </source>
</evidence>
<dbReference type="KEGG" id="aswu:HUW51_10385"/>
<evidence type="ECO:0008006" key="3">
    <source>
        <dbReference type="Google" id="ProtNLM"/>
    </source>
</evidence>
<dbReference type="PROSITE" id="PS51257">
    <property type="entry name" value="PROKAR_LIPOPROTEIN"/>
    <property type="match status" value="1"/>
</dbReference>
<protein>
    <recommendedName>
        <fullName evidence="3">Lipoprotein</fullName>
    </recommendedName>
</protein>
<dbReference type="Proteomes" id="UP000515237">
    <property type="component" value="Chromosome"/>
</dbReference>
<gene>
    <name evidence="1" type="ORF">HUW51_10385</name>
</gene>
<sequence>MKVLHRLYRKYVAKSFLVVLLLFTFTGCMRTPTTGNSSLRTANEAFYQTLESLQGKKLAGQTIFPEMPSALLAGQPVSIEVASCTKSEMRIPIYVGEKVFRTLILERTATGFFLKHEIKKENGQTHEINLYGGQTKGNGTAFMQFFPADTYTKNLLSLSAPSIWTLAFSSDYSTFSYLVEKDGKLEMQIDFNVNDYLATTANKTEQRSKR</sequence>
<name>A0A7G7G7I0_9BACT</name>
<dbReference type="AlphaFoldDB" id="A0A7G7G7I0"/>
<keyword evidence="2" id="KW-1185">Reference proteome</keyword>
<dbReference type="EMBL" id="CP055156">
    <property type="protein sequence ID" value="QNF33114.1"/>
    <property type="molecule type" value="Genomic_DNA"/>
</dbReference>
<organism evidence="1 2">
    <name type="scientific">Adhaeribacter swui</name>
    <dbReference type="NCBI Taxonomy" id="2086471"/>
    <lineage>
        <taxon>Bacteria</taxon>
        <taxon>Pseudomonadati</taxon>
        <taxon>Bacteroidota</taxon>
        <taxon>Cytophagia</taxon>
        <taxon>Cytophagales</taxon>
        <taxon>Hymenobacteraceae</taxon>
        <taxon>Adhaeribacter</taxon>
    </lineage>
</organism>
<proteinExistence type="predicted"/>
<evidence type="ECO:0000313" key="1">
    <source>
        <dbReference type="EMBL" id="QNF33114.1"/>
    </source>
</evidence>
<dbReference type="RefSeq" id="WP_185273966.1">
    <property type="nucleotide sequence ID" value="NZ_CP055156.1"/>
</dbReference>
<accession>A0A7G7G7I0</accession>